<dbReference type="InterPro" id="IPR013321">
    <property type="entry name" value="Arc_rbn_hlx_hlx"/>
</dbReference>
<reference evidence="2 3" key="1">
    <citation type="journal article" date="2015" name="Genome Announc.">
        <title>Draft Genome Sequence of Cyanobacterium Hassallia byssoidea Strain VB512170, Isolated from Monuments in India.</title>
        <authorList>
            <person name="Singh D."/>
            <person name="Chandrababunaidu M.M."/>
            <person name="Panda A."/>
            <person name="Sen D."/>
            <person name="Bhattacharyya S."/>
            <person name="Adhikary S.P."/>
            <person name="Tripathy S."/>
        </authorList>
    </citation>
    <scope>NUCLEOTIDE SEQUENCE [LARGE SCALE GENOMIC DNA]</scope>
    <source>
        <strain evidence="2 3">VB512170</strain>
    </source>
</reference>
<evidence type="ECO:0000313" key="2">
    <source>
        <dbReference type="EMBL" id="NEU74287.1"/>
    </source>
</evidence>
<dbReference type="GO" id="GO:0006355">
    <property type="term" value="P:regulation of DNA-templated transcription"/>
    <property type="evidence" value="ECO:0007669"/>
    <property type="project" value="InterPro"/>
</dbReference>
<dbReference type="SUPFAM" id="SSF47598">
    <property type="entry name" value="Ribbon-helix-helix"/>
    <property type="match status" value="1"/>
</dbReference>
<keyword evidence="3" id="KW-1185">Reference proteome</keyword>
<dbReference type="CDD" id="cd21631">
    <property type="entry name" value="RHH_CopG_NikR-like"/>
    <property type="match status" value="1"/>
</dbReference>
<dbReference type="InterPro" id="IPR002145">
    <property type="entry name" value="CopG"/>
</dbReference>
<dbReference type="Pfam" id="PF01402">
    <property type="entry name" value="RHH_1"/>
    <property type="match status" value="1"/>
</dbReference>
<organism evidence="2 3">
    <name type="scientific">Hassallia byssoidea VB512170</name>
    <dbReference type="NCBI Taxonomy" id="1304833"/>
    <lineage>
        <taxon>Bacteria</taxon>
        <taxon>Bacillati</taxon>
        <taxon>Cyanobacteriota</taxon>
        <taxon>Cyanophyceae</taxon>
        <taxon>Nostocales</taxon>
        <taxon>Tolypothrichaceae</taxon>
        <taxon>Hassallia</taxon>
    </lineage>
</organism>
<evidence type="ECO:0000313" key="3">
    <source>
        <dbReference type="Proteomes" id="UP000031549"/>
    </source>
</evidence>
<feature type="domain" description="Ribbon-helix-helix protein CopG" evidence="1">
    <location>
        <begin position="2"/>
        <end position="41"/>
    </location>
</feature>
<comment type="caution">
    <text evidence="2">The sequence shown here is derived from an EMBL/GenBank/DDBJ whole genome shotgun (WGS) entry which is preliminary data.</text>
</comment>
<accession>A0A846H9P2</accession>
<dbReference type="AlphaFoldDB" id="A0A846H9P2"/>
<dbReference type="Gene3D" id="1.10.1220.10">
    <property type="entry name" value="Met repressor-like"/>
    <property type="match status" value="1"/>
</dbReference>
<dbReference type="InterPro" id="IPR010985">
    <property type="entry name" value="Ribbon_hlx_hlx"/>
</dbReference>
<dbReference type="EMBL" id="JTCM02000038">
    <property type="protein sequence ID" value="NEU74287.1"/>
    <property type="molecule type" value="Genomic_DNA"/>
</dbReference>
<protein>
    <submittedName>
        <fullName evidence="2">CopG family transcriptional regulator</fullName>
    </submittedName>
</protein>
<dbReference type="RefSeq" id="WP_163518964.1">
    <property type="nucleotide sequence ID" value="NZ_JTCM02000038.1"/>
</dbReference>
<gene>
    <name evidence="2" type="ORF">PI95_017405</name>
</gene>
<sequence>MKQTTVYLPEEIDNSLNRLAQTTGRTQAELIQEAIQQYLLRTNQPLPQCVGMGASGMRNLSERDEELLWQEDRRNFNLIQPEKVEYQRTATLAIKLGFGIE</sequence>
<name>A0A846H9P2_9CYAN</name>
<dbReference type="Proteomes" id="UP000031549">
    <property type="component" value="Unassembled WGS sequence"/>
</dbReference>
<proteinExistence type="predicted"/>
<evidence type="ECO:0000259" key="1">
    <source>
        <dbReference type="Pfam" id="PF01402"/>
    </source>
</evidence>